<sequence length="148" mass="16531">MSVGHTAVRGPVCVKDQECPVREVLDRVGDKWSVLVVMLLSERPHRFSELNRAIDTISQRMLTFTLRALVRDGLVSRTAYPTVPQKVEYALTDLGRTLLGPIRVLDEWAGEHLDAIRASRRRHDQAVIDELDDLPGQAVGPASELPAR</sequence>
<evidence type="ECO:0000259" key="4">
    <source>
        <dbReference type="PROSITE" id="PS51118"/>
    </source>
</evidence>
<keyword evidence="6" id="KW-1185">Reference proteome</keyword>
<dbReference type="Gene3D" id="1.10.10.10">
    <property type="entry name" value="Winged helix-like DNA-binding domain superfamily/Winged helix DNA-binding domain"/>
    <property type="match status" value="1"/>
</dbReference>
<keyword evidence="2" id="KW-0238">DNA-binding</keyword>
<name>A0A3N1H1Z6_9PSEU</name>
<evidence type="ECO:0000313" key="5">
    <source>
        <dbReference type="EMBL" id="ROP36553.1"/>
    </source>
</evidence>
<organism evidence="5 6">
    <name type="scientific">Saccharothrix texasensis</name>
    <dbReference type="NCBI Taxonomy" id="103734"/>
    <lineage>
        <taxon>Bacteria</taxon>
        <taxon>Bacillati</taxon>
        <taxon>Actinomycetota</taxon>
        <taxon>Actinomycetes</taxon>
        <taxon>Pseudonocardiales</taxon>
        <taxon>Pseudonocardiaceae</taxon>
        <taxon>Saccharothrix</taxon>
    </lineage>
</organism>
<protein>
    <submittedName>
        <fullName evidence="5">HxlR family transcriptional regulator</fullName>
    </submittedName>
</protein>
<dbReference type="OrthoDB" id="370168at2"/>
<dbReference type="EMBL" id="RJKM01000001">
    <property type="protein sequence ID" value="ROP36553.1"/>
    <property type="molecule type" value="Genomic_DNA"/>
</dbReference>
<gene>
    <name evidence="5" type="ORF">EDD40_1827</name>
</gene>
<dbReference type="SUPFAM" id="SSF46785">
    <property type="entry name" value="Winged helix' DNA-binding domain"/>
    <property type="match status" value="1"/>
</dbReference>
<accession>A0A3N1H1Z6</accession>
<evidence type="ECO:0000313" key="6">
    <source>
        <dbReference type="Proteomes" id="UP000268727"/>
    </source>
</evidence>
<dbReference type="AlphaFoldDB" id="A0A3N1H1Z6"/>
<dbReference type="PROSITE" id="PS51118">
    <property type="entry name" value="HTH_HXLR"/>
    <property type="match status" value="1"/>
</dbReference>
<dbReference type="Pfam" id="PF01638">
    <property type="entry name" value="HxlR"/>
    <property type="match status" value="1"/>
</dbReference>
<keyword evidence="1" id="KW-0805">Transcription regulation</keyword>
<reference evidence="5 6" key="1">
    <citation type="submission" date="2018-11" db="EMBL/GenBank/DDBJ databases">
        <title>Sequencing the genomes of 1000 actinobacteria strains.</title>
        <authorList>
            <person name="Klenk H.-P."/>
        </authorList>
    </citation>
    <scope>NUCLEOTIDE SEQUENCE [LARGE SCALE GENOMIC DNA]</scope>
    <source>
        <strain evidence="5 6">DSM 44231</strain>
    </source>
</reference>
<evidence type="ECO:0000256" key="1">
    <source>
        <dbReference type="ARBA" id="ARBA00023015"/>
    </source>
</evidence>
<dbReference type="GO" id="GO:0003677">
    <property type="term" value="F:DNA binding"/>
    <property type="evidence" value="ECO:0007669"/>
    <property type="project" value="UniProtKB-KW"/>
</dbReference>
<dbReference type="Proteomes" id="UP000268727">
    <property type="component" value="Unassembled WGS sequence"/>
</dbReference>
<evidence type="ECO:0000256" key="2">
    <source>
        <dbReference type="ARBA" id="ARBA00023125"/>
    </source>
</evidence>
<dbReference type="InterPro" id="IPR036390">
    <property type="entry name" value="WH_DNA-bd_sf"/>
</dbReference>
<dbReference type="InterPro" id="IPR036388">
    <property type="entry name" value="WH-like_DNA-bd_sf"/>
</dbReference>
<dbReference type="PANTHER" id="PTHR33204">
    <property type="entry name" value="TRANSCRIPTIONAL REGULATOR, MARR FAMILY"/>
    <property type="match status" value="1"/>
</dbReference>
<evidence type="ECO:0000256" key="3">
    <source>
        <dbReference type="ARBA" id="ARBA00023163"/>
    </source>
</evidence>
<dbReference type="InterPro" id="IPR002577">
    <property type="entry name" value="HTH_HxlR"/>
</dbReference>
<dbReference type="PANTHER" id="PTHR33204:SF39">
    <property type="entry name" value="TRANSCRIPTIONAL REGULATORY PROTEIN"/>
    <property type="match status" value="1"/>
</dbReference>
<proteinExistence type="predicted"/>
<feature type="domain" description="HTH hxlR-type" evidence="4">
    <location>
        <begin position="19"/>
        <end position="117"/>
    </location>
</feature>
<keyword evidence="3" id="KW-0804">Transcription</keyword>
<comment type="caution">
    <text evidence="5">The sequence shown here is derived from an EMBL/GenBank/DDBJ whole genome shotgun (WGS) entry which is preliminary data.</text>
</comment>